<keyword evidence="3 5" id="KW-1133">Transmembrane helix</keyword>
<dbReference type="EMBL" id="DXFT01000011">
    <property type="protein sequence ID" value="HIX02595.1"/>
    <property type="molecule type" value="Genomic_DNA"/>
</dbReference>
<dbReference type="Pfam" id="PF01758">
    <property type="entry name" value="SBF"/>
    <property type="match status" value="1"/>
</dbReference>
<dbReference type="InterPro" id="IPR002657">
    <property type="entry name" value="BilAc:Na_symport/Acr3"/>
</dbReference>
<proteinExistence type="predicted"/>
<feature type="transmembrane region" description="Helical" evidence="5">
    <location>
        <begin position="130"/>
        <end position="152"/>
    </location>
</feature>
<dbReference type="GO" id="GO:0016020">
    <property type="term" value="C:membrane"/>
    <property type="evidence" value="ECO:0007669"/>
    <property type="project" value="UniProtKB-SubCell"/>
</dbReference>
<accession>A0A9D1UY79</accession>
<evidence type="ECO:0000256" key="5">
    <source>
        <dbReference type="SAM" id="Phobius"/>
    </source>
</evidence>
<feature type="transmembrane region" description="Helical" evidence="5">
    <location>
        <begin position="12"/>
        <end position="31"/>
    </location>
</feature>
<feature type="transmembrane region" description="Helical" evidence="5">
    <location>
        <begin position="196"/>
        <end position="217"/>
    </location>
</feature>
<feature type="transmembrane region" description="Helical" evidence="5">
    <location>
        <begin position="229"/>
        <end position="250"/>
    </location>
</feature>
<evidence type="ECO:0000256" key="3">
    <source>
        <dbReference type="ARBA" id="ARBA00022989"/>
    </source>
</evidence>
<comment type="subcellular location">
    <subcellularLocation>
        <location evidence="1">Membrane</location>
        <topology evidence="1">Multi-pass membrane protein</topology>
    </subcellularLocation>
</comment>
<evidence type="ECO:0000256" key="4">
    <source>
        <dbReference type="ARBA" id="ARBA00023136"/>
    </source>
</evidence>
<dbReference type="Gene3D" id="1.20.1530.20">
    <property type="match status" value="1"/>
</dbReference>
<reference evidence="6" key="2">
    <citation type="submission" date="2021-04" db="EMBL/GenBank/DDBJ databases">
        <authorList>
            <person name="Gilroy R."/>
        </authorList>
    </citation>
    <scope>NUCLEOTIDE SEQUENCE</scope>
    <source>
        <strain evidence="6">23274</strain>
    </source>
</reference>
<feature type="transmembrane region" description="Helical" evidence="5">
    <location>
        <begin position="98"/>
        <end position="118"/>
    </location>
</feature>
<name>A0A9D1UY79_9BACT</name>
<dbReference type="AlphaFoldDB" id="A0A9D1UY79"/>
<evidence type="ECO:0000313" key="6">
    <source>
        <dbReference type="EMBL" id="HIX02595.1"/>
    </source>
</evidence>
<keyword evidence="2 5" id="KW-0812">Transmembrane</keyword>
<evidence type="ECO:0000256" key="2">
    <source>
        <dbReference type="ARBA" id="ARBA00022692"/>
    </source>
</evidence>
<organism evidence="6 7">
    <name type="scientific">Candidatus Odoribacter faecigallinarum</name>
    <dbReference type="NCBI Taxonomy" id="2838706"/>
    <lineage>
        <taxon>Bacteria</taxon>
        <taxon>Pseudomonadati</taxon>
        <taxon>Bacteroidota</taxon>
        <taxon>Bacteroidia</taxon>
        <taxon>Bacteroidales</taxon>
        <taxon>Odoribacteraceae</taxon>
        <taxon>Odoribacter</taxon>
    </lineage>
</organism>
<keyword evidence="4 5" id="KW-0472">Membrane</keyword>
<feature type="transmembrane region" description="Helical" evidence="5">
    <location>
        <begin position="43"/>
        <end position="60"/>
    </location>
</feature>
<dbReference type="InterPro" id="IPR038770">
    <property type="entry name" value="Na+/solute_symporter_sf"/>
</dbReference>
<feature type="transmembrane region" description="Helical" evidence="5">
    <location>
        <begin position="164"/>
        <end position="189"/>
    </location>
</feature>
<evidence type="ECO:0000256" key="1">
    <source>
        <dbReference type="ARBA" id="ARBA00004141"/>
    </source>
</evidence>
<gene>
    <name evidence="6" type="ORF">H9863_00550</name>
</gene>
<feature type="transmembrane region" description="Helical" evidence="5">
    <location>
        <begin position="72"/>
        <end position="92"/>
    </location>
</feature>
<reference evidence="6" key="1">
    <citation type="journal article" date="2021" name="PeerJ">
        <title>Extensive microbial diversity within the chicken gut microbiome revealed by metagenomics and culture.</title>
        <authorList>
            <person name="Gilroy R."/>
            <person name="Ravi A."/>
            <person name="Getino M."/>
            <person name="Pursley I."/>
            <person name="Horton D.L."/>
            <person name="Alikhan N.F."/>
            <person name="Baker D."/>
            <person name="Gharbi K."/>
            <person name="Hall N."/>
            <person name="Watson M."/>
            <person name="Adriaenssens E.M."/>
            <person name="Foster-Nyarko E."/>
            <person name="Jarju S."/>
            <person name="Secka A."/>
            <person name="Antonio M."/>
            <person name="Oren A."/>
            <person name="Chaudhuri R.R."/>
            <person name="La Ragione R."/>
            <person name="Hildebrand F."/>
            <person name="Pallen M.J."/>
        </authorList>
    </citation>
    <scope>NUCLEOTIDE SEQUENCE</scope>
    <source>
        <strain evidence="6">23274</strain>
    </source>
</reference>
<protein>
    <submittedName>
        <fullName evidence="6">Transporter</fullName>
    </submittedName>
</protein>
<sequence>MIHFLKNWTLPIAMLSGVAGYFIYVNIPFLAPTRPFVNRAVDFLQPVLIFLMLFLSFCKISLHDLRPCRWHLWLLLVQAGSFTLLGGILLLFRDMSAHTLMEGAMICLICPTATAGAVITQRLGGNAAHLATYTILINLVTAFLVPLIVPLVHPHPGLAFANAFALILGKVFPLLLCPFIAAILIRYLLPHIHQILLKYGGISFYLWAVALALAIAVTTKSIVHSEVSVWYQSALALIALACCGLQFYIGKRIGKRYDDTISAGQSLGQKNTVFAIWMGYTFFTPVTAVAGGFYSVWHNIVNSWQLYRQRKREEAEEAMNRE</sequence>
<feature type="transmembrane region" description="Helical" evidence="5">
    <location>
        <begin position="271"/>
        <end position="297"/>
    </location>
</feature>
<evidence type="ECO:0000313" key="7">
    <source>
        <dbReference type="Proteomes" id="UP000824202"/>
    </source>
</evidence>
<dbReference type="Proteomes" id="UP000824202">
    <property type="component" value="Unassembled WGS sequence"/>
</dbReference>
<comment type="caution">
    <text evidence="6">The sequence shown here is derived from an EMBL/GenBank/DDBJ whole genome shotgun (WGS) entry which is preliminary data.</text>
</comment>